<dbReference type="EMBL" id="JBBPEH010000009">
    <property type="protein sequence ID" value="KAK7533828.1"/>
    <property type="molecule type" value="Genomic_DNA"/>
</dbReference>
<keyword evidence="1" id="KW-0812">Transmembrane</keyword>
<keyword evidence="1" id="KW-0472">Membrane</keyword>
<proteinExistence type="predicted"/>
<evidence type="ECO:0000313" key="2">
    <source>
        <dbReference type="EMBL" id="KAK7533828.1"/>
    </source>
</evidence>
<evidence type="ECO:0000256" key="1">
    <source>
        <dbReference type="SAM" id="Phobius"/>
    </source>
</evidence>
<organism evidence="2 3">
    <name type="scientific">Phyllosticta citribraziliensis</name>
    <dbReference type="NCBI Taxonomy" id="989973"/>
    <lineage>
        <taxon>Eukaryota</taxon>
        <taxon>Fungi</taxon>
        <taxon>Dikarya</taxon>
        <taxon>Ascomycota</taxon>
        <taxon>Pezizomycotina</taxon>
        <taxon>Dothideomycetes</taxon>
        <taxon>Dothideomycetes incertae sedis</taxon>
        <taxon>Botryosphaeriales</taxon>
        <taxon>Phyllostictaceae</taxon>
        <taxon>Phyllosticta</taxon>
    </lineage>
</organism>
<reference evidence="2 3" key="1">
    <citation type="submission" date="2024-04" db="EMBL/GenBank/DDBJ databases">
        <title>Phyllosticta paracitricarpa is synonymous to the EU quarantine fungus P. citricarpa based on phylogenomic analyses.</title>
        <authorList>
            <consortium name="Lawrence Berkeley National Laboratory"/>
            <person name="Van ingen-buijs V.A."/>
            <person name="Van westerhoven A.C."/>
            <person name="Haridas S."/>
            <person name="Skiadas P."/>
            <person name="Martin F."/>
            <person name="Groenewald J.Z."/>
            <person name="Crous P.W."/>
            <person name="Seidl M.F."/>
        </authorList>
    </citation>
    <scope>NUCLEOTIDE SEQUENCE [LARGE SCALE GENOMIC DNA]</scope>
    <source>
        <strain evidence="2 3">CPC 17464</strain>
    </source>
</reference>
<dbReference type="RefSeq" id="XP_066652867.1">
    <property type="nucleotide sequence ID" value="XM_066796406.1"/>
</dbReference>
<name>A0ABR1LF34_9PEZI</name>
<accession>A0ABR1LF34</accession>
<sequence length="240" mass="26125">MTRLGFGVLTCPSRRATQRFSNLTSTSSTAPVSPSAGLYLMIQKVAVEWQYTVAHACPLLGLRHPRRATLPQATESSVYDAPLNTLQLFVARPISLFSVAPPPILGATVAWHQAGELVHVSSPHNSACFFPSCGVILLALLVTLPVFFGNRASSSIFLFVRFSYSAWWPPSTHQIRVAHRMREYSIRTDRIAAGASPPESAHPLSPNRCLLRSALPDGQAHHAAHQSASSKLTALHRRCA</sequence>
<dbReference type="GeneID" id="92029312"/>
<feature type="transmembrane region" description="Helical" evidence="1">
    <location>
        <begin position="129"/>
        <end position="148"/>
    </location>
</feature>
<evidence type="ECO:0000313" key="3">
    <source>
        <dbReference type="Proteomes" id="UP001360953"/>
    </source>
</evidence>
<comment type="caution">
    <text evidence="2">The sequence shown here is derived from an EMBL/GenBank/DDBJ whole genome shotgun (WGS) entry which is preliminary data.</text>
</comment>
<protein>
    <submittedName>
        <fullName evidence="2">Uncharacterized protein</fullName>
    </submittedName>
</protein>
<dbReference type="Proteomes" id="UP001360953">
    <property type="component" value="Unassembled WGS sequence"/>
</dbReference>
<gene>
    <name evidence="2" type="ORF">J3D65DRAFT_458199</name>
</gene>
<keyword evidence="3" id="KW-1185">Reference proteome</keyword>
<keyword evidence="1" id="KW-1133">Transmembrane helix</keyword>